<dbReference type="CDD" id="cd00051">
    <property type="entry name" value="EFh"/>
    <property type="match status" value="1"/>
</dbReference>
<evidence type="ECO:0000259" key="4">
    <source>
        <dbReference type="PROSITE" id="PS50222"/>
    </source>
</evidence>
<feature type="domain" description="EF-hand" evidence="4">
    <location>
        <begin position="96"/>
        <end position="131"/>
    </location>
</feature>
<dbReference type="PROSITE" id="PS00018">
    <property type="entry name" value="EF_HAND_1"/>
    <property type="match status" value="1"/>
</dbReference>
<keyword evidence="2" id="KW-0677">Repeat</keyword>
<evidence type="ECO:0000256" key="1">
    <source>
        <dbReference type="ARBA" id="ARBA00022723"/>
    </source>
</evidence>
<keyword evidence="1" id="KW-0479">Metal-binding</keyword>
<evidence type="ECO:0000313" key="5">
    <source>
        <dbReference type="Ensembl" id="ENSCCRP00020078363.1"/>
    </source>
</evidence>
<dbReference type="InterPro" id="IPR011992">
    <property type="entry name" value="EF-hand-dom_pair"/>
</dbReference>
<evidence type="ECO:0000313" key="6">
    <source>
        <dbReference type="Proteomes" id="UP000694701"/>
    </source>
</evidence>
<dbReference type="Pfam" id="PF13405">
    <property type="entry name" value="EF-hand_6"/>
    <property type="match status" value="1"/>
</dbReference>
<evidence type="ECO:0000256" key="3">
    <source>
        <dbReference type="ARBA" id="ARBA00022837"/>
    </source>
</evidence>
<dbReference type="Gene3D" id="1.10.238.10">
    <property type="entry name" value="EF-hand"/>
    <property type="match status" value="2"/>
</dbReference>
<dbReference type="GO" id="GO:0005509">
    <property type="term" value="F:calcium ion binding"/>
    <property type="evidence" value="ECO:0007669"/>
    <property type="project" value="InterPro"/>
</dbReference>
<dbReference type="Ensembl" id="ENSCCRT00020085919.1">
    <property type="protein sequence ID" value="ENSCCRP00020078363.1"/>
    <property type="gene ID" value="ENSCCRG00020036452.1"/>
</dbReference>
<dbReference type="Proteomes" id="UP000694701">
    <property type="component" value="Unplaced"/>
</dbReference>
<evidence type="ECO:0000256" key="2">
    <source>
        <dbReference type="ARBA" id="ARBA00022737"/>
    </source>
</evidence>
<reference evidence="5" key="1">
    <citation type="submission" date="2025-08" db="UniProtKB">
        <authorList>
            <consortium name="Ensembl"/>
        </authorList>
    </citation>
    <scope>IDENTIFICATION</scope>
</reference>
<dbReference type="InterPro" id="IPR002048">
    <property type="entry name" value="EF_hand_dom"/>
</dbReference>
<accession>A0A8C2IDF1</accession>
<protein>
    <submittedName>
        <fullName evidence="5">Myosin light chain, phosphorylatable, fast skeletal muscle a</fullName>
    </submittedName>
</protein>
<keyword evidence="3" id="KW-0106">Calcium</keyword>
<proteinExistence type="predicted"/>
<sequence>MAPKKAKRRAGGGEGSSNVFSMFEQSQIQEYKEAFTIIDQNRDGIISKDDLRDVLASMGQLNVKNEELEAMIKEASGPINFTVLLTMFGEKLKGADPEDVIVSAFKVLDPEGTGFIKKQFLEELLTTQCDRFSAEEVKTLGPALMGCIARLLDLCSEIWFLLEACTCPHLGLLCPGLSAGVREVGLNSQWECTSLFHVPGLWLLWKETRSGQVFALSYQHHPFFSGTQEVSSVFVWEGTSFCLHHSLHFFLGSPSLGVQ</sequence>
<organism evidence="5 6">
    <name type="scientific">Cyprinus carpio</name>
    <name type="common">Common carp</name>
    <dbReference type="NCBI Taxonomy" id="7962"/>
    <lineage>
        <taxon>Eukaryota</taxon>
        <taxon>Metazoa</taxon>
        <taxon>Chordata</taxon>
        <taxon>Craniata</taxon>
        <taxon>Vertebrata</taxon>
        <taxon>Euteleostomi</taxon>
        <taxon>Actinopterygii</taxon>
        <taxon>Neopterygii</taxon>
        <taxon>Teleostei</taxon>
        <taxon>Ostariophysi</taxon>
        <taxon>Cypriniformes</taxon>
        <taxon>Cyprinidae</taxon>
        <taxon>Cyprininae</taxon>
        <taxon>Cyprinus</taxon>
    </lineage>
</organism>
<dbReference type="SUPFAM" id="SSF47473">
    <property type="entry name" value="EF-hand"/>
    <property type="match status" value="1"/>
</dbReference>
<name>A0A8C2IDF1_CYPCA</name>
<dbReference type="PROSITE" id="PS50222">
    <property type="entry name" value="EF_HAND_2"/>
    <property type="match status" value="2"/>
</dbReference>
<feature type="domain" description="EF-hand" evidence="4">
    <location>
        <begin position="26"/>
        <end position="61"/>
    </location>
</feature>
<dbReference type="FunFam" id="1.10.238.10:FF:000007">
    <property type="entry name" value="Putative myosin regulatory light chain sqh"/>
    <property type="match status" value="1"/>
</dbReference>
<dbReference type="SMART" id="SM00054">
    <property type="entry name" value="EFh"/>
    <property type="match status" value="2"/>
</dbReference>
<dbReference type="AlphaFoldDB" id="A0A8C2IDF1"/>
<dbReference type="InterPro" id="IPR050403">
    <property type="entry name" value="Myosin_RLC"/>
</dbReference>
<dbReference type="PANTHER" id="PTHR23049">
    <property type="entry name" value="MYOSIN REGULATORY LIGHT CHAIN 2"/>
    <property type="match status" value="1"/>
</dbReference>
<dbReference type="InterPro" id="IPR018247">
    <property type="entry name" value="EF_Hand_1_Ca_BS"/>
</dbReference>